<dbReference type="Pfam" id="PF04860">
    <property type="entry name" value="Phage_portal"/>
    <property type="match status" value="1"/>
</dbReference>
<name>A0A5C7JA51_9BACT</name>
<accession>A0A5C7JA51</accession>
<dbReference type="Gene3D" id="3.30.1120.70">
    <property type="match status" value="1"/>
</dbReference>
<reference evidence="1 2" key="1">
    <citation type="submission" date="2018-09" db="EMBL/GenBank/DDBJ databases">
        <title>Metagenome Assembled Genomes from an Advanced Water Purification Facility.</title>
        <authorList>
            <person name="Stamps B.W."/>
            <person name="Spear J.R."/>
        </authorList>
    </citation>
    <scope>NUCLEOTIDE SEQUENCE [LARGE SCALE GENOMIC DNA]</scope>
    <source>
        <strain evidence="1">Bin_63_2</strain>
    </source>
</reference>
<dbReference type="Proteomes" id="UP000321026">
    <property type="component" value="Unassembled WGS sequence"/>
</dbReference>
<dbReference type="NCBIfam" id="TIGR01537">
    <property type="entry name" value="portal_HK97"/>
    <property type="match status" value="1"/>
</dbReference>
<gene>
    <name evidence="1" type="ORF">E6Q11_01705</name>
</gene>
<organism evidence="1 2">
    <name type="scientific">Candidatus Dojkabacteria bacterium</name>
    <dbReference type="NCBI Taxonomy" id="2099670"/>
    <lineage>
        <taxon>Bacteria</taxon>
        <taxon>Candidatus Dojkabacteria</taxon>
    </lineage>
</organism>
<dbReference type="Gene3D" id="1.20.1270.210">
    <property type="match status" value="1"/>
</dbReference>
<dbReference type="Gene3D" id="3.40.140.120">
    <property type="match status" value="1"/>
</dbReference>
<evidence type="ECO:0000313" key="1">
    <source>
        <dbReference type="EMBL" id="TXG78098.1"/>
    </source>
</evidence>
<dbReference type="AlphaFoldDB" id="A0A5C7JA51"/>
<dbReference type="InterPro" id="IPR006944">
    <property type="entry name" value="Phage/GTA_portal"/>
</dbReference>
<comment type="caution">
    <text evidence="1">The sequence shown here is derived from an EMBL/GenBank/DDBJ whole genome shotgun (WGS) entry which is preliminary data.</text>
</comment>
<proteinExistence type="predicted"/>
<protein>
    <submittedName>
        <fullName evidence="1">Phage portal protein</fullName>
    </submittedName>
</protein>
<sequence length="435" mass="48766">MGIIRSIFSRLTSAGKYILSPRRPFWSRANTIVNEDNSMKIAAFHRGLIYISSQIAKLPWDVKDINNEVVRGPISNLLNLSPNPEMNAFRWRLCMVQNAIIHGNSYAEIERDGVGRPIALWPLETCRMEVKRDTNNGKLWYVYSDPDKGNVYLEPRDVFHLPNFHTKDGIMGQGIVAYGAEVLGIQIAADNMAAGLFHNSGIPSGVLTHPGKLSDEAYKRLKDSWAEQQGGRKTGSTSLLEEGVKYEPTMVDSTALQFLESRQFGVLEIARFLGLPPTKLFDVTAATYSNVEQSNLEVATDTLDTWATNLEMEADVKILNFRYGGRFTDIDLYSIFRGDMKTRSDYFKSMMSVGAMTPNQIRQREGLPGYGPSGDKYFIATNNFTPADRIDEVIDAEIVQKTKPQQTSTTAPKKELTQQEKDLQDAMVRVLLSGK</sequence>
<dbReference type="EMBL" id="SSDS01000027">
    <property type="protein sequence ID" value="TXG78098.1"/>
    <property type="molecule type" value="Genomic_DNA"/>
</dbReference>
<evidence type="ECO:0000313" key="2">
    <source>
        <dbReference type="Proteomes" id="UP000321026"/>
    </source>
</evidence>
<dbReference type="InterPro" id="IPR006427">
    <property type="entry name" value="Portal_HK97"/>
</dbReference>